<evidence type="ECO:0000313" key="1">
    <source>
        <dbReference type="EMBL" id="JAH19113.1"/>
    </source>
</evidence>
<accession>A0A0E9QSL3</accession>
<sequence length="52" mass="5937">MAEGGKKGMLVFKCVPLHSWKKALYRKVVPRHQTKQFNKSVAIGALFLAYPY</sequence>
<proteinExistence type="predicted"/>
<dbReference type="AlphaFoldDB" id="A0A0E9QSL3"/>
<dbReference type="EMBL" id="GBXM01089464">
    <property type="protein sequence ID" value="JAH19113.1"/>
    <property type="molecule type" value="Transcribed_RNA"/>
</dbReference>
<protein>
    <submittedName>
        <fullName evidence="1">Uncharacterized protein</fullName>
    </submittedName>
</protein>
<organism evidence="1">
    <name type="scientific">Anguilla anguilla</name>
    <name type="common">European freshwater eel</name>
    <name type="synonym">Muraena anguilla</name>
    <dbReference type="NCBI Taxonomy" id="7936"/>
    <lineage>
        <taxon>Eukaryota</taxon>
        <taxon>Metazoa</taxon>
        <taxon>Chordata</taxon>
        <taxon>Craniata</taxon>
        <taxon>Vertebrata</taxon>
        <taxon>Euteleostomi</taxon>
        <taxon>Actinopterygii</taxon>
        <taxon>Neopterygii</taxon>
        <taxon>Teleostei</taxon>
        <taxon>Anguilliformes</taxon>
        <taxon>Anguillidae</taxon>
        <taxon>Anguilla</taxon>
    </lineage>
</organism>
<reference evidence="1" key="2">
    <citation type="journal article" date="2015" name="Fish Shellfish Immunol.">
        <title>Early steps in the European eel (Anguilla anguilla)-Vibrio vulnificus interaction in the gills: Role of the RtxA13 toxin.</title>
        <authorList>
            <person name="Callol A."/>
            <person name="Pajuelo D."/>
            <person name="Ebbesson L."/>
            <person name="Teles M."/>
            <person name="MacKenzie S."/>
            <person name="Amaro C."/>
        </authorList>
    </citation>
    <scope>NUCLEOTIDE SEQUENCE</scope>
</reference>
<name>A0A0E9QSL3_ANGAN</name>
<reference evidence="1" key="1">
    <citation type="submission" date="2014-11" db="EMBL/GenBank/DDBJ databases">
        <authorList>
            <person name="Amaro Gonzalez C."/>
        </authorList>
    </citation>
    <scope>NUCLEOTIDE SEQUENCE</scope>
</reference>